<dbReference type="InterPro" id="IPR049492">
    <property type="entry name" value="BD-FAE-like_dom"/>
</dbReference>
<reference evidence="3" key="1">
    <citation type="submission" date="2020-11" db="EMBL/GenBank/DDBJ databases">
        <authorList>
            <consortium name="DOE Joint Genome Institute"/>
            <person name="Ahrendt S."/>
            <person name="Riley R."/>
            <person name="Andreopoulos W."/>
            <person name="Labutti K."/>
            <person name="Pangilinan J."/>
            <person name="Ruiz-Duenas F.J."/>
            <person name="Barrasa J.M."/>
            <person name="Sanchez-Garcia M."/>
            <person name="Camarero S."/>
            <person name="Miyauchi S."/>
            <person name="Serrano A."/>
            <person name="Linde D."/>
            <person name="Babiker R."/>
            <person name="Drula E."/>
            <person name="Ayuso-Fernandez I."/>
            <person name="Pacheco R."/>
            <person name="Padilla G."/>
            <person name="Ferreira P."/>
            <person name="Barriuso J."/>
            <person name="Kellner H."/>
            <person name="Castanera R."/>
            <person name="Alfaro M."/>
            <person name="Ramirez L."/>
            <person name="Pisabarro A.G."/>
            <person name="Kuo A."/>
            <person name="Tritt A."/>
            <person name="Lipzen A."/>
            <person name="He G."/>
            <person name="Yan M."/>
            <person name="Ng V."/>
            <person name="Cullen D."/>
            <person name="Martin F."/>
            <person name="Rosso M.-N."/>
            <person name="Henrissat B."/>
            <person name="Hibbett D."/>
            <person name="Martinez A.T."/>
            <person name="Grigoriev I.V."/>
        </authorList>
    </citation>
    <scope>NUCLEOTIDE SEQUENCE</scope>
    <source>
        <strain evidence="3">MF-IS2</strain>
    </source>
</reference>
<dbReference type="PANTHER" id="PTHR48081:SF3">
    <property type="entry name" value="ALPHA_BETA HYDROLASE FOLD-3 DOMAIN-CONTAINING PROTEIN"/>
    <property type="match status" value="1"/>
</dbReference>
<dbReference type="InterPro" id="IPR050300">
    <property type="entry name" value="GDXG_lipolytic_enzyme"/>
</dbReference>
<dbReference type="InterPro" id="IPR029058">
    <property type="entry name" value="AB_hydrolase_fold"/>
</dbReference>
<dbReference type="Proteomes" id="UP000807342">
    <property type="component" value="Unassembled WGS sequence"/>
</dbReference>
<dbReference type="GO" id="GO:0016787">
    <property type="term" value="F:hydrolase activity"/>
    <property type="evidence" value="ECO:0007669"/>
    <property type="project" value="UniProtKB-KW"/>
</dbReference>
<dbReference type="Pfam" id="PF20434">
    <property type="entry name" value="BD-FAE"/>
    <property type="match status" value="1"/>
</dbReference>
<comment type="caution">
    <text evidence="3">The sequence shown here is derived from an EMBL/GenBank/DDBJ whole genome shotgun (WGS) entry which is preliminary data.</text>
</comment>
<dbReference type="Gene3D" id="3.40.50.1820">
    <property type="entry name" value="alpha/beta hydrolase"/>
    <property type="match status" value="1"/>
</dbReference>
<dbReference type="PANTHER" id="PTHR48081">
    <property type="entry name" value="AB HYDROLASE SUPERFAMILY PROTEIN C4A8.06C"/>
    <property type="match status" value="1"/>
</dbReference>
<name>A0A9P6C1K7_9AGAR</name>
<dbReference type="SUPFAM" id="SSF53474">
    <property type="entry name" value="alpha/beta-Hydrolases"/>
    <property type="match status" value="1"/>
</dbReference>
<sequence length="306" mass="34304">MPAHPFPEPIELVYKEVDGLSIAMDIYVPENATKEAPAPILLWWHGRQSSTAITPHMLRAPAKHNLCVVSVDYRLAPQTRIPGVLADCKSALEFFETREFAKVTGDRVDASRIIVSGSSAGGWLALLAGTGIGYEASGLEPPKGIKGVIAIYPITDLLDEFWTTKQRPVSYIGRIIEHSEMTTFADPNSEKTSWAERTGKRSFFYPYMLQEAILQKLLLEGTGIEPVKYSIAQNIRTGNFKTPPTYIITGNSDRRVRHQQSLDVVEAYKSIHASVEYHELEGLDHNFDNEEEVEMESMYEFIKSVL</sequence>
<evidence type="ECO:0000256" key="1">
    <source>
        <dbReference type="ARBA" id="ARBA00022801"/>
    </source>
</evidence>
<keyword evidence="4" id="KW-1185">Reference proteome</keyword>
<evidence type="ECO:0000313" key="3">
    <source>
        <dbReference type="EMBL" id="KAF9448536.1"/>
    </source>
</evidence>
<protein>
    <submittedName>
        <fullName evidence="3">Alpha/beta-hydrolase</fullName>
    </submittedName>
</protein>
<feature type="domain" description="BD-FAE-like" evidence="2">
    <location>
        <begin position="24"/>
        <end position="265"/>
    </location>
</feature>
<accession>A0A9P6C1K7</accession>
<dbReference type="AlphaFoldDB" id="A0A9P6C1K7"/>
<evidence type="ECO:0000313" key="4">
    <source>
        <dbReference type="Proteomes" id="UP000807342"/>
    </source>
</evidence>
<proteinExistence type="predicted"/>
<organism evidence="3 4">
    <name type="scientific">Macrolepiota fuliginosa MF-IS2</name>
    <dbReference type="NCBI Taxonomy" id="1400762"/>
    <lineage>
        <taxon>Eukaryota</taxon>
        <taxon>Fungi</taxon>
        <taxon>Dikarya</taxon>
        <taxon>Basidiomycota</taxon>
        <taxon>Agaricomycotina</taxon>
        <taxon>Agaricomycetes</taxon>
        <taxon>Agaricomycetidae</taxon>
        <taxon>Agaricales</taxon>
        <taxon>Agaricineae</taxon>
        <taxon>Agaricaceae</taxon>
        <taxon>Macrolepiota</taxon>
    </lineage>
</organism>
<dbReference type="EMBL" id="MU151158">
    <property type="protein sequence ID" value="KAF9448536.1"/>
    <property type="molecule type" value="Genomic_DNA"/>
</dbReference>
<dbReference type="OrthoDB" id="408631at2759"/>
<evidence type="ECO:0000259" key="2">
    <source>
        <dbReference type="Pfam" id="PF20434"/>
    </source>
</evidence>
<keyword evidence="1" id="KW-0378">Hydrolase</keyword>
<gene>
    <name evidence="3" type="ORF">P691DRAFT_669264</name>
</gene>